<dbReference type="InterPro" id="IPR017740">
    <property type="entry name" value="TssA-like"/>
</dbReference>
<feature type="compositionally biased region" description="Acidic residues" evidence="1">
    <location>
        <begin position="272"/>
        <end position="282"/>
    </location>
</feature>
<protein>
    <submittedName>
        <fullName evidence="3">Type VI secretion system protein TssA</fullName>
    </submittedName>
</protein>
<reference evidence="3" key="1">
    <citation type="submission" date="2023-07" db="EMBL/GenBank/DDBJ databases">
        <title>Genome content predicts the carbon catabolic preferences of heterotrophic bacteria.</title>
        <authorList>
            <person name="Gralka M."/>
        </authorList>
    </citation>
    <scope>NUCLEOTIDE SEQUENCE</scope>
    <source>
        <strain evidence="3">I2M16</strain>
    </source>
</reference>
<feature type="domain" description="ImpA N-terminal" evidence="2">
    <location>
        <begin position="7"/>
        <end position="135"/>
    </location>
</feature>
<gene>
    <name evidence="3" type="primary">tssA</name>
    <name evidence="3" type="ORF">Q4490_13600</name>
</gene>
<evidence type="ECO:0000259" key="2">
    <source>
        <dbReference type="Pfam" id="PF06812"/>
    </source>
</evidence>
<sequence length="375" mass="41853">MDFSAALTPINADVKAGFDIRNHPEYADAFYELRDLRNAIRAQERRALSLEDLYALGSEWKQVQTACVDILATQSKDVEVLAWLAEATIRVDGFVGLAEVFDVIDQTLREYWGGIYPLPDEEGISATLFPLTGLNGDNGEGTLVMPIRMASVITTPAGEMISGWDYIKACDLAQLTDDSKRQRKIDDGIKTIDQLQQLMQGTDSAQIKTTARAIDACKQNFASIDDFLQDQCGYDSPPTSAIKNVLSTAWDALAAIARIDTSILEDPKPAEEEASEPEDDSDKPEVRSSKSAQNTVVQFRPEAYYPSSREEALIMVSRLSAFFRDTEPHSPLSYQMERVERWGRMGLAELMDELLDDDTTRHQFFRLIGLSKDSN</sequence>
<dbReference type="PANTHER" id="PTHR37951">
    <property type="entry name" value="CYTOPLASMIC PROTEIN-RELATED"/>
    <property type="match status" value="1"/>
</dbReference>
<organism evidence="3 4">
    <name type="scientific">Neptunomonas phycophila</name>
    <dbReference type="NCBI Taxonomy" id="1572645"/>
    <lineage>
        <taxon>Bacteria</taxon>
        <taxon>Pseudomonadati</taxon>
        <taxon>Pseudomonadota</taxon>
        <taxon>Gammaproteobacteria</taxon>
        <taxon>Oceanospirillales</taxon>
        <taxon>Oceanospirillaceae</taxon>
        <taxon>Neptunomonas</taxon>
    </lineage>
</organism>
<dbReference type="RefSeq" id="WP_075171607.1">
    <property type="nucleotide sequence ID" value="NZ_CAXHZV010000034.1"/>
</dbReference>
<name>A0AAW7XJX5_9GAMM</name>
<dbReference type="NCBIfam" id="TIGR03363">
    <property type="entry name" value="VI_chp_8"/>
    <property type="match status" value="1"/>
</dbReference>
<dbReference type="Pfam" id="PF06812">
    <property type="entry name" value="ImpA_N"/>
    <property type="match status" value="1"/>
</dbReference>
<evidence type="ECO:0000313" key="4">
    <source>
        <dbReference type="Proteomes" id="UP001169862"/>
    </source>
</evidence>
<dbReference type="EMBL" id="JAUOPG010000009">
    <property type="protein sequence ID" value="MDO6454604.1"/>
    <property type="molecule type" value="Genomic_DNA"/>
</dbReference>
<accession>A0AAW7XJX5</accession>
<dbReference type="PANTHER" id="PTHR37951:SF1">
    <property type="entry name" value="TYPE VI SECRETION SYSTEM COMPONENT TSSA1"/>
    <property type="match status" value="1"/>
</dbReference>
<proteinExistence type="predicted"/>
<evidence type="ECO:0000313" key="3">
    <source>
        <dbReference type="EMBL" id="MDO6454604.1"/>
    </source>
</evidence>
<feature type="region of interest" description="Disordered" evidence="1">
    <location>
        <begin position="264"/>
        <end position="293"/>
    </location>
</feature>
<dbReference type="Proteomes" id="UP001169862">
    <property type="component" value="Unassembled WGS sequence"/>
</dbReference>
<comment type="caution">
    <text evidence="3">The sequence shown here is derived from an EMBL/GenBank/DDBJ whole genome shotgun (WGS) entry which is preliminary data.</text>
</comment>
<evidence type="ECO:0000256" key="1">
    <source>
        <dbReference type="SAM" id="MobiDB-lite"/>
    </source>
</evidence>
<dbReference type="AlphaFoldDB" id="A0AAW7XJX5"/>
<dbReference type="InterPro" id="IPR010657">
    <property type="entry name" value="ImpA_N"/>
</dbReference>